<keyword evidence="4" id="KW-1185">Reference proteome</keyword>
<dbReference type="EMBL" id="JBHRSL010000027">
    <property type="protein sequence ID" value="MFC3053454.1"/>
    <property type="molecule type" value="Genomic_DNA"/>
</dbReference>
<dbReference type="GO" id="GO:0016787">
    <property type="term" value="F:hydrolase activity"/>
    <property type="evidence" value="ECO:0007669"/>
    <property type="project" value="UniProtKB-KW"/>
</dbReference>
<accession>A0ABV7D8X5</accession>
<dbReference type="InterPro" id="IPR045175">
    <property type="entry name" value="M28_fam"/>
</dbReference>
<evidence type="ECO:0000256" key="1">
    <source>
        <dbReference type="SAM" id="SignalP"/>
    </source>
</evidence>
<dbReference type="InterPro" id="IPR046450">
    <property type="entry name" value="PA_dom_sf"/>
</dbReference>
<dbReference type="Pfam" id="PF04389">
    <property type="entry name" value="Peptidase_M28"/>
    <property type="match status" value="1"/>
</dbReference>
<dbReference type="Gene3D" id="3.40.630.10">
    <property type="entry name" value="Zn peptidases"/>
    <property type="match status" value="1"/>
</dbReference>
<dbReference type="Proteomes" id="UP001595444">
    <property type="component" value="Unassembled WGS sequence"/>
</dbReference>
<dbReference type="PROSITE" id="PS51257">
    <property type="entry name" value="PROKAR_LIPOPROTEIN"/>
    <property type="match status" value="1"/>
</dbReference>
<gene>
    <name evidence="3" type="ORF">ACFOKA_16265</name>
</gene>
<dbReference type="PANTHER" id="PTHR12147">
    <property type="entry name" value="METALLOPEPTIDASE M28 FAMILY MEMBER"/>
    <property type="match status" value="1"/>
</dbReference>
<evidence type="ECO:0000313" key="3">
    <source>
        <dbReference type="EMBL" id="MFC3053454.1"/>
    </source>
</evidence>
<keyword evidence="1" id="KW-0732">Signal</keyword>
<evidence type="ECO:0000259" key="2">
    <source>
        <dbReference type="Pfam" id="PF04389"/>
    </source>
</evidence>
<keyword evidence="3" id="KW-0378">Hydrolase</keyword>
<proteinExistence type="predicted"/>
<evidence type="ECO:0000313" key="4">
    <source>
        <dbReference type="Proteomes" id="UP001595444"/>
    </source>
</evidence>
<dbReference type="PANTHER" id="PTHR12147:SF26">
    <property type="entry name" value="PEPTIDASE M28 DOMAIN-CONTAINING PROTEIN"/>
    <property type="match status" value="1"/>
</dbReference>
<dbReference type="RefSeq" id="WP_194215594.1">
    <property type="nucleotide sequence ID" value="NZ_CP061205.1"/>
</dbReference>
<sequence>MKKQNKSYLSGLRSCVLAATVTLLTACSANQASSPDSDKVFMPTLNTFSANRIRADITFLADDMLLGRDTGSDGYRIAANYVAAEYARLGMIPAGDGNSYFQEVPFQKAKLNHEKAKLSAMIDGAEINFTLGDDYLMGGSVGNPSGAAVGSVVFVGYGVHAPDFGYDDFNGVDLTGKVALVLSGAPASLQTEIRAHYGSSSTKAEVLKAHGAVGIITVNSLTNEKRVPYSRMKAYLDREQFDWIRPVSDDEASGISATAFISHDTAKKLFEGAAHSFDDVLVSAEDGNVTSFPLKARVSMVRESILSEPVYSPNVIGVIEGSDPILKNEYVVLSAHLDHIGISANAKGEDKINNGALDNAAGVSVMMEVARAYIHSGMKPKRSILFAAVTGEEKGLLGAEYFAHFPTVPKANIVADVNLDMPVLLYDFSDVVAFGADRSSLGPITEKAVQSIGLVLSPDPMPQEGVFTRSDHYRFVQQGIPSVFLVTGFNKGFDNKNGGEVFMDFLHKTYHSPADEVSLPIDYQAAAKFAYVNWLISNAIANEAERPTWNKGDFFGDTFSK</sequence>
<organism evidence="3 4">
    <name type="scientific">Kordiimonas pumila</name>
    <dbReference type="NCBI Taxonomy" id="2161677"/>
    <lineage>
        <taxon>Bacteria</taxon>
        <taxon>Pseudomonadati</taxon>
        <taxon>Pseudomonadota</taxon>
        <taxon>Alphaproteobacteria</taxon>
        <taxon>Kordiimonadales</taxon>
        <taxon>Kordiimonadaceae</taxon>
        <taxon>Kordiimonas</taxon>
    </lineage>
</organism>
<name>A0ABV7D8X5_9PROT</name>
<comment type="caution">
    <text evidence="3">The sequence shown here is derived from an EMBL/GenBank/DDBJ whole genome shotgun (WGS) entry which is preliminary data.</text>
</comment>
<dbReference type="EC" id="3.4.-.-" evidence="3"/>
<dbReference type="InterPro" id="IPR007484">
    <property type="entry name" value="Peptidase_M28"/>
</dbReference>
<dbReference type="Gene3D" id="3.50.30.30">
    <property type="match status" value="1"/>
</dbReference>
<feature type="chain" id="PRO_5045494968" evidence="1">
    <location>
        <begin position="33"/>
        <end position="561"/>
    </location>
</feature>
<dbReference type="CDD" id="cd04820">
    <property type="entry name" value="PA_M28_1_1"/>
    <property type="match status" value="1"/>
</dbReference>
<feature type="domain" description="Peptidase M28" evidence="2">
    <location>
        <begin position="314"/>
        <end position="532"/>
    </location>
</feature>
<protein>
    <submittedName>
        <fullName evidence="3">M28 family metallopeptidase</fullName>
        <ecNumber evidence="3">3.4.-.-</ecNumber>
    </submittedName>
</protein>
<reference evidence="4" key="1">
    <citation type="journal article" date="2019" name="Int. J. Syst. Evol. Microbiol.">
        <title>The Global Catalogue of Microorganisms (GCM) 10K type strain sequencing project: providing services to taxonomists for standard genome sequencing and annotation.</title>
        <authorList>
            <consortium name="The Broad Institute Genomics Platform"/>
            <consortium name="The Broad Institute Genome Sequencing Center for Infectious Disease"/>
            <person name="Wu L."/>
            <person name="Ma J."/>
        </authorList>
    </citation>
    <scope>NUCLEOTIDE SEQUENCE [LARGE SCALE GENOMIC DNA]</scope>
    <source>
        <strain evidence="4">KCTC 62164</strain>
    </source>
</reference>
<feature type="signal peptide" evidence="1">
    <location>
        <begin position="1"/>
        <end position="32"/>
    </location>
</feature>
<dbReference type="SUPFAM" id="SSF52025">
    <property type="entry name" value="PA domain"/>
    <property type="match status" value="1"/>
</dbReference>
<dbReference type="SUPFAM" id="SSF53187">
    <property type="entry name" value="Zn-dependent exopeptidases"/>
    <property type="match status" value="1"/>
</dbReference>